<dbReference type="AlphaFoldDB" id="A0A1W4X2W7"/>
<dbReference type="KEGG" id="apln:108738273"/>
<keyword evidence="3 11" id="KW-0328">Glycosyltransferase</keyword>
<sequence length="352" mass="40906">MQLRMLHKVLRNGPVQVVLFILIVIFVILYYHKQYSFTSTSDNNGYINMNDTNLLEDTLKDKSAVTTSTIAPTVTEPEILDPVRMIYEEGHVDVDPFICENPYGNITLTIMVTSAVQNLRARMDVRLTWGHWSIRNDVKIIFMVGQTSDEKVQSEVRNEQNLYHDVVQGHFMDTYNNLTLKTVFMLEWLSINCPNTAFVLKTDEDMFINVPKLLDYLSTKDPKERTFHGRLFGNWKPDRNPKSKYYVSLNAYKDSEFPPMFSGTAYVFPGFLAHELFQASLNHTFLKLEDVFLTGLVAKELGIGHTHWLQFYNLGYAKLTPCNIRRVVAIHNVRKERQFEAWLKVNDMRLKC</sequence>
<keyword evidence="7 11" id="KW-1133">Transmembrane helix</keyword>
<dbReference type="Pfam" id="PF01762">
    <property type="entry name" value="Galactosyl_T"/>
    <property type="match status" value="1"/>
</dbReference>
<dbReference type="GO" id="GO:0006493">
    <property type="term" value="P:protein O-linked glycosylation"/>
    <property type="evidence" value="ECO:0007669"/>
    <property type="project" value="TreeGrafter"/>
</dbReference>
<evidence type="ECO:0000256" key="6">
    <source>
        <dbReference type="ARBA" id="ARBA00022968"/>
    </source>
</evidence>
<protein>
    <recommendedName>
        <fullName evidence="11">Hexosyltransferase</fullName>
        <ecNumber evidence="11">2.4.1.-</ecNumber>
    </recommendedName>
</protein>
<evidence type="ECO:0000256" key="1">
    <source>
        <dbReference type="ARBA" id="ARBA00004323"/>
    </source>
</evidence>
<keyword evidence="6 11" id="KW-0735">Signal-anchor</keyword>
<keyword evidence="5 11" id="KW-0812">Transmembrane</keyword>
<dbReference type="EC" id="2.4.1.-" evidence="11"/>
<dbReference type="FunFam" id="3.90.550.50:FF:000001">
    <property type="entry name" value="Hexosyltransferase"/>
    <property type="match status" value="1"/>
</dbReference>
<dbReference type="STRING" id="224129.A0A1W4X2W7"/>
<proteinExistence type="inferred from homology"/>
<comment type="subcellular location">
    <subcellularLocation>
        <location evidence="1 11">Golgi apparatus membrane</location>
        <topology evidence="1 11">Single-pass type II membrane protein</topology>
    </subcellularLocation>
</comment>
<name>A0A1W4X2W7_AGRPL</name>
<evidence type="ECO:0000313" key="13">
    <source>
        <dbReference type="RefSeq" id="XP_018327137.1"/>
    </source>
</evidence>
<evidence type="ECO:0000256" key="5">
    <source>
        <dbReference type="ARBA" id="ARBA00022692"/>
    </source>
</evidence>
<dbReference type="GeneID" id="108738273"/>
<dbReference type="GO" id="GO:0016758">
    <property type="term" value="F:hexosyltransferase activity"/>
    <property type="evidence" value="ECO:0007669"/>
    <property type="project" value="InterPro"/>
</dbReference>
<gene>
    <name evidence="13" type="primary">LOC108738273</name>
</gene>
<keyword evidence="8 11" id="KW-0333">Golgi apparatus</keyword>
<keyword evidence="9 11" id="KW-0472">Membrane</keyword>
<evidence type="ECO:0000256" key="10">
    <source>
        <dbReference type="ARBA" id="ARBA00023180"/>
    </source>
</evidence>
<evidence type="ECO:0000256" key="9">
    <source>
        <dbReference type="ARBA" id="ARBA00023136"/>
    </source>
</evidence>
<reference evidence="13" key="1">
    <citation type="submission" date="2025-08" db="UniProtKB">
        <authorList>
            <consortium name="RefSeq"/>
        </authorList>
    </citation>
    <scope>IDENTIFICATION</scope>
    <source>
        <tissue evidence="13">Entire body</tissue>
    </source>
</reference>
<evidence type="ECO:0000256" key="4">
    <source>
        <dbReference type="ARBA" id="ARBA00022679"/>
    </source>
</evidence>
<keyword evidence="4" id="KW-0808">Transferase</keyword>
<dbReference type="RefSeq" id="XP_018327137.1">
    <property type="nucleotide sequence ID" value="XM_018471635.1"/>
</dbReference>
<comment type="similarity">
    <text evidence="2 11">Belongs to the glycosyltransferase 31 family.</text>
</comment>
<dbReference type="InterPro" id="IPR002659">
    <property type="entry name" value="Glyco_trans_31"/>
</dbReference>
<evidence type="ECO:0000256" key="2">
    <source>
        <dbReference type="ARBA" id="ARBA00008661"/>
    </source>
</evidence>
<dbReference type="PANTHER" id="PTHR11214">
    <property type="entry name" value="BETA-1,3-N-ACETYLGLUCOSAMINYLTRANSFERASE"/>
    <property type="match status" value="1"/>
</dbReference>
<dbReference type="InParanoid" id="A0A1W4X2W7"/>
<evidence type="ECO:0000256" key="11">
    <source>
        <dbReference type="RuleBase" id="RU363063"/>
    </source>
</evidence>
<organism evidence="12 13">
    <name type="scientific">Agrilus planipennis</name>
    <name type="common">Emerald ash borer</name>
    <name type="synonym">Agrilus marcopoli</name>
    <dbReference type="NCBI Taxonomy" id="224129"/>
    <lineage>
        <taxon>Eukaryota</taxon>
        <taxon>Metazoa</taxon>
        <taxon>Ecdysozoa</taxon>
        <taxon>Arthropoda</taxon>
        <taxon>Hexapoda</taxon>
        <taxon>Insecta</taxon>
        <taxon>Pterygota</taxon>
        <taxon>Neoptera</taxon>
        <taxon>Endopterygota</taxon>
        <taxon>Coleoptera</taxon>
        <taxon>Polyphaga</taxon>
        <taxon>Elateriformia</taxon>
        <taxon>Buprestoidea</taxon>
        <taxon>Buprestidae</taxon>
        <taxon>Agrilinae</taxon>
        <taxon>Agrilus</taxon>
    </lineage>
</organism>
<dbReference type="Gene3D" id="3.90.550.50">
    <property type="match status" value="1"/>
</dbReference>
<evidence type="ECO:0000256" key="8">
    <source>
        <dbReference type="ARBA" id="ARBA00023034"/>
    </source>
</evidence>
<evidence type="ECO:0000256" key="3">
    <source>
        <dbReference type="ARBA" id="ARBA00022676"/>
    </source>
</evidence>
<dbReference type="GO" id="GO:0000139">
    <property type="term" value="C:Golgi membrane"/>
    <property type="evidence" value="ECO:0007669"/>
    <property type="project" value="UniProtKB-SubCell"/>
</dbReference>
<accession>A0A1W4X2W7</accession>
<dbReference type="Proteomes" id="UP000192223">
    <property type="component" value="Unplaced"/>
</dbReference>
<dbReference type="PANTHER" id="PTHR11214:SF379">
    <property type="entry name" value="HEXOSYLTRANSFERASE-RELATED"/>
    <property type="match status" value="1"/>
</dbReference>
<keyword evidence="10" id="KW-0325">Glycoprotein</keyword>
<keyword evidence="12" id="KW-1185">Reference proteome</keyword>
<dbReference type="OrthoDB" id="5512589at2759"/>
<evidence type="ECO:0000313" key="12">
    <source>
        <dbReference type="Proteomes" id="UP000192223"/>
    </source>
</evidence>
<feature type="transmembrane region" description="Helical" evidence="11">
    <location>
        <begin position="12"/>
        <end position="31"/>
    </location>
</feature>
<evidence type="ECO:0000256" key="7">
    <source>
        <dbReference type="ARBA" id="ARBA00022989"/>
    </source>
</evidence>